<reference evidence="2 3" key="1">
    <citation type="journal article" date="2020" name="ISME J.">
        <title>Uncovering the hidden diversity of litter-decomposition mechanisms in mushroom-forming fungi.</title>
        <authorList>
            <person name="Floudas D."/>
            <person name="Bentzer J."/>
            <person name="Ahren D."/>
            <person name="Johansson T."/>
            <person name="Persson P."/>
            <person name="Tunlid A."/>
        </authorList>
    </citation>
    <scope>NUCLEOTIDE SEQUENCE [LARGE SCALE GENOMIC DNA]</scope>
    <source>
        <strain evidence="2 3">CBS 101986</strain>
    </source>
</reference>
<dbReference type="EMBL" id="JAACJJ010000059">
    <property type="protein sequence ID" value="KAF5309432.1"/>
    <property type="molecule type" value="Genomic_DNA"/>
</dbReference>
<protein>
    <submittedName>
        <fullName evidence="2">Uncharacterized protein</fullName>
    </submittedName>
</protein>
<evidence type="ECO:0000313" key="2">
    <source>
        <dbReference type="EMBL" id="KAF5309432.1"/>
    </source>
</evidence>
<sequence>MNSEPLRRLAKQLLRRLSSSSSLLSSSSRLGEVTHWTPITLSPPDGDAPTSFFVFEQRSCLLFSLHCLRLLLIHPFVTPHTPSRRTTDFPSSRRQGRPCPPSWSPSSETTILRCHTSQESAKRPQKFRETPFYPQQAFSGHSKHSMPTHISLNIIRPTAREGVVMRKAASKFSALSTWSMSRLTLSNDANIEVGFGPPVGFASACRWGQPACFRIETLSLDHTSVFLPISVTYASKDNIHHDGRPLGPFFVDLG</sequence>
<comment type="caution">
    <text evidence="2">The sequence shown here is derived from an EMBL/GenBank/DDBJ whole genome shotgun (WGS) entry which is preliminary data.</text>
</comment>
<gene>
    <name evidence="2" type="ORF">D9619_012332</name>
</gene>
<organism evidence="2 3">
    <name type="scientific">Psilocybe cf. subviscida</name>
    <dbReference type="NCBI Taxonomy" id="2480587"/>
    <lineage>
        <taxon>Eukaryota</taxon>
        <taxon>Fungi</taxon>
        <taxon>Dikarya</taxon>
        <taxon>Basidiomycota</taxon>
        <taxon>Agaricomycotina</taxon>
        <taxon>Agaricomycetes</taxon>
        <taxon>Agaricomycetidae</taxon>
        <taxon>Agaricales</taxon>
        <taxon>Agaricineae</taxon>
        <taxon>Strophariaceae</taxon>
        <taxon>Psilocybe</taxon>
    </lineage>
</organism>
<proteinExistence type="predicted"/>
<accession>A0A8H5ER60</accession>
<dbReference type="AlphaFoldDB" id="A0A8H5ER60"/>
<evidence type="ECO:0000313" key="3">
    <source>
        <dbReference type="Proteomes" id="UP000567179"/>
    </source>
</evidence>
<name>A0A8H5ER60_9AGAR</name>
<dbReference type="Proteomes" id="UP000567179">
    <property type="component" value="Unassembled WGS sequence"/>
</dbReference>
<evidence type="ECO:0000256" key="1">
    <source>
        <dbReference type="SAM" id="MobiDB-lite"/>
    </source>
</evidence>
<feature type="region of interest" description="Disordered" evidence="1">
    <location>
        <begin position="81"/>
        <end position="109"/>
    </location>
</feature>
<keyword evidence="3" id="KW-1185">Reference proteome</keyword>